<evidence type="ECO:0000313" key="4">
    <source>
        <dbReference type="EMBL" id="RST95690.1"/>
    </source>
</evidence>
<evidence type="ECO:0000256" key="1">
    <source>
        <dbReference type="ARBA" id="ARBA00022676"/>
    </source>
</evidence>
<reference evidence="4 5" key="1">
    <citation type="submission" date="2017-05" db="EMBL/GenBank/DDBJ databases">
        <title>Vagococcus spp. assemblies.</title>
        <authorList>
            <person name="Gulvik C.A."/>
        </authorList>
    </citation>
    <scope>NUCLEOTIDE SEQUENCE [LARGE SCALE GENOMIC DNA]</scope>
    <source>
        <strain evidence="4 5">SS1994</strain>
    </source>
</reference>
<evidence type="ECO:0000256" key="2">
    <source>
        <dbReference type="ARBA" id="ARBA00022679"/>
    </source>
</evidence>
<proteinExistence type="predicted"/>
<dbReference type="EMBL" id="NGJT01000003">
    <property type="protein sequence ID" value="RST95690.1"/>
    <property type="molecule type" value="Genomic_DNA"/>
</dbReference>
<dbReference type="PANTHER" id="PTHR13778">
    <property type="entry name" value="GLYCOSYLTRANSFERASE 8 DOMAIN-CONTAINING PROTEIN"/>
    <property type="match status" value="1"/>
</dbReference>
<dbReference type="CDD" id="cd04194">
    <property type="entry name" value="GT8_A4GalT_like"/>
    <property type="match status" value="1"/>
</dbReference>
<protein>
    <submittedName>
        <fullName evidence="4">Glycosyl transferase</fullName>
    </submittedName>
</protein>
<dbReference type="Proteomes" id="UP000288490">
    <property type="component" value="Unassembled WGS sequence"/>
</dbReference>
<dbReference type="Gene3D" id="3.90.550.10">
    <property type="entry name" value="Spore Coat Polysaccharide Biosynthesis Protein SpsA, Chain A"/>
    <property type="match status" value="1"/>
</dbReference>
<keyword evidence="3" id="KW-0479">Metal-binding</keyword>
<dbReference type="GO" id="GO:0016757">
    <property type="term" value="F:glycosyltransferase activity"/>
    <property type="evidence" value="ECO:0007669"/>
    <property type="project" value="UniProtKB-KW"/>
</dbReference>
<organism evidence="4 5">
    <name type="scientific">Vagococcus bubulae</name>
    <dbReference type="NCBI Taxonomy" id="1977868"/>
    <lineage>
        <taxon>Bacteria</taxon>
        <taxon>Bacillati</taxon>
        <taxon>Bacillota</taxon>
        <taxon>Bacilli</taxon>
        <taxon>Lactobacillales</taxon>
        <taxon>Enterococcaceae</taxon>
        <taxon>Vagococcus</taxon>
    </lineage>
</organism>
<dbReference type="PANTHER" id="PTHR13778:SF47">
    <property type="entry name" value="LIPOPOLYSACCHARIDE 1,3-GALACTOSYLTRANSFERASE"/>
    <property type="match status" value="1"/>
</dbReference>
<evidence type="ECO:0000313" key="5">
    <source>
        <dbReference type="Proteomes" id="UP000288490"/>
    </source>
</evidence>
<keyword evidence="1" id="KW-0328">Glycosyltransferase</keyword>
<dbReference type="RefSeq" id="WP_125956434.1">
    <property type="nucleotide sequence ID" value="NZ_JAQEJV010000003.1"/>
</dbReference>
<dbReference type="Pfam" id="PF01501">
    <property type="entry name" value="Glyco_transf_8"/>
    <property type="match status" value="1"/>
</dbReference>
<dbReference type="InterPro" id="IPR050748">
    <property type="entry name" value="Glycosyltrans_8_dom-fam"/>
</dbReference>
<keyword evidence="5" id="KW-1185">Reference proteome</keyword>
<name>A0A429ZPP7_9ENTE</name>
<dbReference type="GO" id="GO:0046872">
    <property type="term" value="F:metal ion binding"/>
    <property type="evidence" value="ECO:0007669"/>
    <property type="project" value="UniProtKB-KW"/>
</dbReference>
<dbReference type="OrthoDB" id="5672604at2"/>
<gene>
    <name evidence="4" type="ORF">CBF36_02825</name>
</gene>
<sequence>MNESVNLLVTIDENYIEPLEVMLFSLFKNNPKMTGTVWLIHENILDEDSQFLTKWVESFNWEFRAIKIDNDYFNGAKTVERYPKEMYFRLLCGDILPKEVKRVLYLDPDILILNSLEGLWRLNLQGSLLAAATHKGVTNISSGINNIRLNTDHDYYNSGVMLIDVDKARDIINIESINDAIEKFGNLLLLPDQDVLNYLYGKYIKEIPEEHWNYDARKYMSYLARSRGNHDLFWMMTNTAILHFCGESKPWQKKHDTRFTALYLDYLKDCRLSVSNI</sequence>
<keyword evidence="2 4" id="KW-0808">Transferase</keyword>
<dbReference type="SUPFAM" id="SSF53448">
    <property type="entry name" value="Nucleotide-diphospho-sugar transferases"/>
    <property type="match status" value="1"/>
</dbReference>
<comment type="caution">
    <text evidence="4">The sequence shown here is derived from an EMBL/GenBank/DDBJ whole genome shotgun (WGS) entry which is preliminary data.</text>
</comment>
<evidence type="ECO:0000256" key="3">
    <source>
        <dbReference type="ARBA" id="ARBA00022723"/>
    </source>
</evidence>
<dbReference type="InterPro" id="IPR029044">
    <property type="entry name" value="Nucleotide-diphossugar_trans"/>
</dbReference>
<accession>A0A429ZPP7</accession>
<dbReference type="AlphaFoldDB" id="A0A429ZPP7"/>
<dbReference type="InterPro" id="IPR002495">
    <property type="entry name" value="Glyco_trans_8"/>
</dbReference>